<feature type="region of interest" description="Disordered" evidence="1">
    <location>
        <begin position="1"/>
        <end position="34"/>
    </location>
</feature>
<evidence type="ECO:0000313" key="3">
    <source>
        <dbReference type="Proteomes" id="UP000019678"/>
    </source>
</evidence>
<organism evidence="2 3">
    <name type="scientific">Chondromyces apiculatus DSM 436</name>
    <dbReference type="NCBI Taxonomy" id="1192034"/>
    <lineage>
        <taxon>Bacteria</taxon>
        <taxon>Pseudomonadati</taxon>
        <taxon>Myxococcota</taxon>
        <taxon>Polyangia</taxon>
        <taxon>Polyangiales</taxon>
        <taxon>Polyangiaceae</taxon>
        <taxon>Chondromyces</taxon>
    </lineage>
</organism>
<proteinExistence type="predicted"/>
<feature type="compositionally biased region" description="Polar residues" evidence="1">
    <location>
        <begin position="22"/>
        <end position="33"/>
    </location>
</feature>
<protein>
    <submittedName>
        <fullName evidence="2">Uncharacterized protein</fullName>
    </submittedName>
</protein>
<reference evidence="2 3" key="1">
    <citation type="submission" date="2013-05" db="EMBL/GenBank/DDBJ databases">
        <title>Genome assembly of Chondromyces apiculatus DSM 436.</title>
        <authorList>
            <person name="Sharma G."/>
            <person name="Khatri I."/>
            <person name="Kaur C."/>
            <person name="Mayilraj S."/>
            <person name="Subramanian S."/>
        </authorList>
    </citation>
    <scope>NUCLEOTIDE SEQUENCE [LARGE SCALE GENOMIC DNA]</scope>
    <source>
        <strain evidence="2 3">DSM 436</strain>
    </source>
</reference>
<evidence type="ECO:0000313" key="2">
    <source>
        <dbReference type="EMBL" id="EYF08954.1"/>
    </source>
</evidence>
<accession>A0A017TI70</accession>
<dbReference type="Proteomes" id="UP000019678">
    <property type="component" value="Unassembled WGS sequence"/>
</dbReference>
<evidence type="ECO:0000256" key="1">
    <source>
        <dbReference type="SAM" id="MobiDB-lite"/>
    </source>
</evidence>
<dbReference type="STRING" id="1192034.CAP_0038"/>
<name>A0A017TI70_9BACT</name>
<keyword evidence="3" id="KW-1185">Reference proteome</keyword>
<dbReference type="AlphaFoldDB" id="A0A017TI70"/>
<dbReference type="EMBL" id="ASRX01000001">
    <property type="protein sequence ID" value="EYF08954.1"/>
    <property type="molecule type" value="Genomic_DNA"/>
</dbReference>
<gene>
    <name evidence="2" type="ORF">CAP_0038</name>
</gene>
<sequence length="93" mass="9939">MCVPERHLTRPLAGFTRDGTPTLANPSRTTTGHARQEILPGKKHFRANSGPPLALPVESAEPLTVRATSCPALQHRVTTRRREIAAAPAGTAP</sequence>
<comment type="caution">
    <text evidence="2">The sequence shown here is derived from an EMBL/GenBank/DDBJ whole genome shotgun (WGS) entry which is preliminary data.</text>
</comment>